<evidence type="ECO:0000259" key="1">
    <source>
        <dbReference type="Pfam" id="PF08450"/>
    </source>
</evidence>
<dbReference type="STRING" id="675120.N1PV10"/>
<dbReference type="HOGENOM" id="CLU_983609_0_0_1"/>
<dbReference type="OMA" id="SPECNCI"/>
<dbReference type="PANTHER" id="PTHR47064">
    <property type="entry name" value="PUTATIVE (AFU_ORTHOLOGUE AFUA_1G08990)-RELATED"/>
    <property type="match status" value="1"/>
</dbReference>
<evidence type="ECO:0000313" key="3">
    <source>
        <dbReference type="Proteomes" id="UP000016933"/>
    </source>
</evidence>
<dbReference type="Proteomes" id="UP000016933">
    <property type="component" value="Unassembled WGS sequence"/>
</dbReference>
<dbReference type="InterPro" id="IPR013658">
    <property type="entry name" value="SGL"/>
</dbReference>
<accession>N1PV10</accession>
<reference evidence="2 3" key="2">
    <citation type="journal article" date="2012" name="PLoS Pathog.">
        <title>Diverse lifestyles and strategies of plant pathogenesis encoded in the genomes of eighteen Dothideomycetes fungi.</title>
        <authorList>
            <person name="Ohm R.A."/>
            <person name="Feau N."/>
            <person name="Henrissat B."/>
            <person name="Schoch C.L."/>
            <person name="Horwitz B.A."/>
            <person name="Barry K.W."/>
            <person name="Condon B.J."/>
            <person name="Copeland A.C."/>
            <person name="Dhillon B."/>
            <person name="Glaser F."/>
            <person name="Hesse C.N."/>
            <person name="Kosti I."/>
            <person name="LaButti K."/>
            <person name="Lindquist E.A."/>
            <person name="Lucas S."/>
            <person name="Salamov A.A."/>
            <person name="Bradshaw R.E."/>
            <person name="Ciuffetti L."/>
            <person name="Hamelin R.C."/>
            <person name="Kema G.H.J."/>
            <person name="Lawrence C."/>
            <person name="Scott J.A."/>
            <person name="Spatafora J.W."/>
            <person name="Turgeon B.G."/>
            <person name="de Wit P.J.G.M."/>
            <person name="Zhong S."/>
            <person name="Goodwin S.B."/>
            <person name="Grigoriev I.V."/>
        </authorList>
    </citation>
    <scope>NUCLEOTIDE SEQUENCE [LARGE SCALE GENOMIC DNA]</scope>
    <source>
        <strain evidence="3">NZE10 / CBS 128990</strain>
    </source>
</reference>
<sequence length="283" mass="31091">MYAIDIDSHHVRRVDLDPQLENVNGGTYHRGHVYVATNGGHARGIYKVNVTSGKAEALVNNYRGRHLNSPNDLIFDSRSNLYFTDPTYGYDQGWPEVQSPELPNAIYRFEPRTKALTALSNSAVLMPNGLALSAEEKTLYVADSSSSSMRPESQRAVFAFDIREGGLLDAPRLVYQVESGWPDGLRVTKSGLLIVGVYGGADIVDPKTGNLLGKINAPDDIIFNLEPARWKGVWLLTGKKHIYKVTISETAVQPWIAGNPPFIHSILESVAGVFGIGVSRQEL</sequence>
<dbReference type="InterPro" id="IPR011042">
    <property type="entry name" value="6-blade_b-propeller_TolB-like"/>
</dbReference>
<organism evidence="2 3">
    <name type="scientific">Dothistroma septosporum (strain NZE10 / CBS 128990)</name>
    <name type="common">Red band needle blight fungus</name>
    <name type="synonym">Mycosphaerella pini</name>
    <dbReference type="NCBI Taxonomy" id="675120"/>
    <lineage>
        <taxon>Eukaryota</taxon>
        <taxon>Fungi</taxon>
        <taxon>Dikarya</taxon>
        <taxon>Ascomycota</taxon>
        <taxon>Pezizomycotina</taxon>
        <taxon>Dothideomycetes</taxon>
        <taxon>Dothideomycetidae</taxon>
        <taxon>Mycosphaerellales</taxon>
        <taxon>Mycosphaerellaceae</taxon>
        <taxon>Dothistroma</taxon>
    </lineage>
</organism>
<dbReference type="AlphaFoldDB" id="N1PV10"/>
<dbReference type="OrthoDB" id="423498at2759"/>
<dbReference type="EMBL" id="KB446536">
    <property type="protein sequence ID" value="EME47321.1"/>
    <property type="molecule type" value="Genomic_DNA"/>
</dbReference>
<reference evidence="3" key="1">
    <citation type="journal article" date="2012" name="PLoS Genet.">
        <title>The genomes of the fungal plant pathogens Cladosporium fulvum and Dothistroma septosporum reveal adaptation to different hosts and lifestyles but also signatures of common ancestry.</title>
        <authorList>
            <person name="de Wit P.J.G.M."/>
            <person name="van der Burgt A."/>
            <person name="Oekmen B."/>
            <person name="Stergiopoulos I."/>
            <person name="Abd-Elsalam K.A."/>
            <person name="Aerts A.L."/>
            <person name="Bahkali A.H."/>
            <person name="Beenen H.G."/>
            <person name="Chettri P."/>
            <person name="Cox M.P."/>
            <person name="Datema E."/>
            <person name="de Vries R.P."/>
            <person name="Dhillon B."/>
            <person name="Ganley A.R."/>
            <person name="Griffiths S.A."/>
            <person name="Guo Y."/>
            <person name="Hamelin R.C."/>
            <person name="Henrissat B."/>
            <person name="Kabir M.S."/>
            <person name="Jashni M.K."/>
            <person name="Kema G."/>
            <person name="Klaubauf S."/>
            <person name="Lapidus A."/>
            <person name="Levasseur A."/>
            <person name="Lindquist E."/>
            <person name="Mehrabi R."/>
            <person name="Ohm R.A."/>
            <person name="Owen T.J."/>
            <person name="Salamov A."/>
            <person name="Schwelm A."/>
            <person name="Schijlen E."/>
            <person name="Sun H."/>
            <person name="van den Burg H.A."/>
            <person name="van Ham R.C.H.J."/>
            <person name="Zhang S."/>
            <person name="Goodwin S.B."/>
            <person name="Grigoriev I.V."/>
            <person name="Collemare J."/>
            <person name="Bradshaw R.E."/>
        </authorList>
    </citation>
    <scope>NUCLEOTIDE SEQUENCE [LARGE SCALE GENOMIC DNA]</scope>
    <source>
        <strain evidence="3">NZE10 / CBS 128990</strain>
    </source>
</reference>
<gene>
    <name evidence="2" type="ORF">DOTSEDRAFT_166271</name>
</gene>
<evidence type="ECO:0000313" key="2">
    <source>
        <dbReference type="EMBL" id="EME47321.1"/>
    </source>
</evidence>
<keyword evidence="3" id="KW-1185">Reference proteome</keyword>
<dbReference type="Gene3D" id="2.120.10.30">
    <property type="entry name" value="TolB, C-terminal domain"/>
    <property type="match status" value="1"/>
</dbReference>
<protein>
    <recommendedName>
        <fullName evidence="1">SMP-30/Gluconolactonase/LRE-like region domain-containing protein</fullName>
    </recommendedName>
</protein>
<dbReference type="Pfam" id="PF08450">
    <property type="entry name" value="SGL"/>
    <property type="match status" value="1"/>
</dbReference>
<dbReference type="PANTHER" id="PTHR47064:SF2">
    <property type="entry name" value="SMP-30_GLUCONOLACTONASE_LRE-LIKE REGION DOMAIN-CONTAINING PROTEIN-RELATED"/>
    <property type="match status" value="1"/>
</dbReference>
<proteinExistence type="predicted"/>
<feature type="domain" description="SMP-30/Gluconolactonase/LRE-like region" evidence="1">
    <location>
        <begin position="5"/>
        <end position="220"/>
    </location>
</feature>
<name>N1PV10_DOTSN</name>
<dbReference type="InterPro" id="IPR052988">
    <property type="entry name" value="Oryzine_lactonohydrolase"/>
</dbReference>
<dbReference type="SUPFAM" id="SSF63829">
    <property type="entry name" value="Calcium-dependent phosphotriesterase"/>
    <property type="match status" value="1"/>
</dbReference>
<dbReference type="eggNOG" id="ENOG502RV5P">
    <property type="taxonomic scope" value="Eukaryota"/>
</dbReference>